<comment type="similarity">
    <text evidence="2 8">Belongs to the nitroreductase family.</text>
</comment>
<evidence type="ECO:0000256" key="8">
    <source>
        <dbReference type="PIRNR" id="PIRNR000232"/>
    </source>
</evidence>
<evidence type="ECO:0000256" key="4">
    <source>
        <dbReference type="ARBA" id="ARBA00022643"/>
    </source>
</evidence>
<evidence type="ECO:0000256" key="1">
    <source>
        <dbReference type="ARBA" id="ARBA00001917"/>
    </source>
</evidence>
<feature type="domain" description="Nitroreductase" evidence="9">
    <location>
        <begin position="20"/>
        <end position="163"/>
    </location>
</feature>
<comment type="caution">
    <text evidence="10">The sequence shown here is derived from an EMBL/GenBank/DDBJ whole genome shotgun (WGS) entry which is preliminary data.</text>
</comment>
<accession>A0ABV8MQ34</accession>
<dbReference type="EC" id="1.-.-.-" evidence="8"/>
<protein>
    <recommendedName>
        <fullName evidence="8">Putative NAD(P)H nitroreductase</fullName>
        <ecNumber evidence="8">1.-.-.-</ecNumber>
    </recommendedName>
</protein>
<dbReference type="Proteomes" id="UP001595791">
    <property type="component" value="Unassembled WGS sequence"/>
</dbReference>
<keyword evidence="4 8" id="KW-0288">FMN</keyword>
<name>A0ABV8MQ34_9NEIS</name>
<dbReference type="EMBL" id="JBHSBU010000001">
    <property type="protein sequence ID" value="MFC4160293.1"/>
    <property type="molecule type" value="Genomic_DNA"/>
</dbReference>
<dbReference type="PANTHER" id="PTHR43821">
    <property type="entry name" value="NAD(P)H NITROREDUCTASE YDJA-RELATED"/>
    <property type="match status" value="1"/>
</dbReference>
<dbReference type="RefSeq" id="WP_378164970.1">
    <property type="nucleotide sequence ID" value="NZ_JBHSBU010000001.1"/>
</dbReference>
<evidence type="ECO:0000313" key="11">
    <source>
        <dbReference type="Proteomes" id="UP001595791"/>
    </source>
</evidence>
<keyword evidence="5 8" id="KW-0521">NADP</keyword>
<dbReference type="InterPro" id="IPR000415">
    <property type="entry name" value="Nitroreductase-like"/>
</dbReference>
<dbReference type="InterPro" id="IPR029479">
    <property type="entry name" value="Nitroreductase"/>
</dbReference>
<keyword evidence="7 8" id="KW-0520">NAD</keyword>
<sequence length="197" mass="21883">MKTIETILARRSQKVIEGEIDGATLEAIFRCALTAPDHKRLRPWQFVVCHGQHKAALKEVLLAAKPFDSEIVRQAYIEQLERKLNFAPHIVICLLKINRSGAVPEIEQILSAGASIQNMIVAAESLGFHCFWKTGEWAYNPAVREGLGFDADTVITGFLGLGRSTNPANQSAPVERPKINDHFRSLDELLEPCLAVQ</sequence>
<dbReference type="PANTHER" id="PTHR43821:SF1">
    <property type="entry name" value="NAD(P)H NITROREDUCTASE YDJA-RELATED"/>
    <property type="match status" value="1"/>
</dbReference>
<evidence type="ECO:0000313" key="10">
    <source>
        <dbReference type="EMBL" id="MFC4160293.1"/>
    </source>
</evidence>
<dbReference type="PIRSF" id="PIRSF000232">
    <property type="entry name" value="YdjA"/>
    <property type="match status" value="1"/>
</dbReference>
<dbReference type="SUPFAM" id="SSF55469">
    <property type="entry name" value="FMN-dependent nitroreductase-like"/>
    <property type="match status" value="1"/>
</dbReference>
<dbReference type="CDD" id="cd02135">
    <property type="entry name" value="YdjA-like"/>
    <property type="match status" value="1"/>
</dbReference>
<evidence type="ECO:0000256" key="3">
    <source>
        <dbReference type="ARBA" id="ARBA00022630"/>
    </source>
</evidence>
<evidence type="ECO:0000259" key="9">
    <source>
        <dbReference type="Pfam" id="PF00881"/>
    </source>
</evidence>
<evidence type="ECO:0000256" key="2">
    <source>
        <dbReference type="ARBA" id="ARBA00007118"/>
    </source>
</evidence>
<reference evidence="11" key="1">
    <citation type="journal article" date="2019" name="Int. J. Syst. Evol. Microbiol.">
        <title>The Global Catalogue of Microorganisms (GCM) 10K type strain sequencing project: providing services to taxonomists for standard genome sequencing and annotation.</title>
        <authorList>
            <consortium name="The Broad Institute Genomics Platform"/>
            <consortium name="The Broad Institute Genome Sequencing Center for Infectious Disease"/>
            <person name="Wu L."/>
            <person name="Ma J."/>
        </authorList>
    </citation>
    <scope>NUCLEOTIDE SEQUENCE [LARGE SCALE GENOMIC DNA]</scope>
    <source>
        <strain evidence="11">LMG 29894</strain>
    </source>
</reference>
<dbReference type="InterPro" id="IPR026021">
    <property type="entry name" value="YdjA-like"/>
</dbReference>
<comment type="cofactor">
    <cofactor evidence="1 8">
        <name>FMN</name>
        <dbReference type="ChEBI" id="CHEBI:58210"/>
    </cofactor>
</comment>
<evidence type="ECO:0000256" key="6">
    <source>
        <dbReference type="ARBA" id="ARBA00023002"/>
    </source>
</evidence>
<organism evidence="10 11">
    <name type="scientific">Chitinimonas lacunae</name>
    <dbReference type="NCBI Taxonomy" id="1963018"/>
    <lineage>
        <taxon>Bacteria</taxon>
        <taxon>Pseudomonadati</taxon>
        <taxon>Pseudomonadota</taxon>
        <taxon>Betaproteobacteria</taxon>
        <taxon>Neisseriales</taxon>
        <taxon>Chitinibacteraceae</taxon>
        <taxon>Chitinimonas</taxon>
    </lineage>
</organism>
<keyword evidence="11" id="KW-1185">Reference proteome</keyword>
<evidence type="ECO:0000256" key="7">
    <source>
        <dbReference type="ARBA" id="ARBA00023027"/>
    </source>
</evidence>
<keyword evidence="3 8" id="KW-0285">Flavoprotein</keyword>
<evidence type="ECO:0000256" key="5">
    <source>
        <dbReference type="ARBA" id="ARBA00022857"/>
    </source>
</evidence>
<dbReference type="InterPro" id="IPR052530">
    <property type="entry name" value="NAD(P)H_nitroreductase"/>
</dbReference>
<keyword evidence="6 8" id="KW-0560">Oxidoreductase</keyword>
<dbReference type="Pfam" id="PF00881">
    <property type="entry name" value="Nitroreductase"/>
    <property type="match status" value="1"/>
</dbReference>
<gene>
    <name evidence="10" type="ORF">ACFOW7_13185</name>
</gene>
<proteinExistence type="inferred from homology"/>
<dbReference type="Gene3D" id="3.40.109.10">
    <property type="entry name" value="NADH Oxidase"/>
    <property type="match status" value="1"/>
</dbReference>